<name>A0AAU7PJC8_9FIRM</name>
<proteinExistence type="predicted"/>
<accession>A0AAU7PJC8</accession>
<gene>
    <name evidence="1" type="ORF">ABFV83_11110</name>
</gene>
<organism evidence="1">
    <name type="scientific">Lacrimispora sp. BS-2</name>
    <dbReference type="NCBI Taxonomy" id="3151850"/>
    <lineage>
        <taxon>Bacteria</taxon>
        <taxon>Bacillati</taxon>
        <taxon>Bacillota</taxon>
        <taxon>Clostridia</taxon>
        <taxon>Lachnospirales</taxon>
        <taxon>Lachnospiraceae</taxon>
        <taxon>Lacrimispora</taxon>
    </lineage>
</organism>
<evidence type="ECO:0008006" key="2">
    <source>
        <dbReference type="Google" id="ProtNLM"/>
    </source>
</evidence>
<dbReference type="RefSeq" id="WP_349943860.1">
    <property type="nucleotide sequence ID" value="NZ_CP157940.1"/>
</dbReference>
<evidence type="ECO:0000313" key="1">
    <source>
        <dbReference type="EMBL" id="XBS52390.1"/>
    </source>
</evidence>
<dbReference type="EMBL" id="CP157940">
    <property type="protein sequence ID" value="XBS52390.1"/>
    <property type="molecule type" value="Genomic_DNA"/>
</dbReference>
<reference evidence="1" key="1">
    <citation type="submission" date="2024-06" db="EMBL/GenBank/DDBJ databases">
        <title>Lacrimispora cavernae sp. nov., a novel anaerobe isolated from bat guano pile inside a cave.</title>
        <authorList>
            <person name="Miller S.L."/>
            <person name="Lu N."/>
            <person name="King J."/>
            <person name="Sankaranarayanan K."/>
            <person name="Lawson P.A."/>
        </authorList>
    </citation>
    <scope>NUCLEOTIDE SEQUENCE</scope>
    <source>
        <strain evidence="1">BS-2</strain>
    </source>
</reference>
<protein>
    <recommendedName>
        <fullName evidence="2">Transposase</fullName>
    </recommendedName>
</protein>
<sequence length="55" mass="6691">MNECRKAYYENKLWNYFNGFHRETISRCGKGQWRIVSNYLRGNEPNDMQDEISEV</sequence>
<dbReference type="AlphaFoldDB" id="A0AAU7PJC8"/>